<dbReference type="SMART" id="SM00387">
    <property type="entry name" value="HATPase_c"/>
    <property type="match status" value="1"/>
</dbReference>
<dbReference type="InterPro" id="IPR036890">
    <property type="entry name" value="HATPase_C_sf"/>
</dbReference>
<evidence type="ECO:0000259" key="16">
    <source>
        <dbReference type="PROSITE" id="PS50112"/>
    </source>
</evidence>
<dbReference type="SUPFAM" id="SSF47384">
    <property type="entry name" value="Homodimeric domain of signal transducing histidine kinase"/>
    <property type="match status" value="1"/>
</dbReference>
<dbReference type="SMART" id="SM00091">
    <property type="entry name" value="PAS"/>
    <property type="match status" value="3"/>
</dbReference>
<feature type="transmembrane region" description="Helical" evidence="13">
    <location>
        <begin position="101"/>
        <end position="121"/>
    </location>
</feature>
<feature type="transmembrane region" description="Helical" evidence="13">
    <location>
        <begin position="373"/>
        <end position="396"/>
    </location>
</feature>
<dbReference type="Pfam" id="PF02518">
    <property type="entry name" value="HATPase_c"/>
    <property type="match status" value="1"/>
</dbReference>
<dbReference type="SMART" id="SM00448">
    <property type="entry name" value="REC"/>
    <property type="match status" value="1"/>
</dbReference>
<dbReference type="PRINTS" id="PR00344">
    <property type="entry name" value="BCTRLSENSOR"/>
</dbReference>
<keyword evidence="13" id="KW-0812">Transmembrane</keyword>
<dbReference type="Pfam" id="PF13426">
    <property type="entry name" value="PAS_9"/>
    <property type="match status" value="1"/>
</dbReference>
<dbReference type="Gene3D" id="3.30.565.10">
    <property type="entry name" value="Histidine kinase-like ATPase, C-terminal domain"/>
    <property type="match status" value="1"/>
</dbReference>
<dbReference type="SUPFAM" id="SSF52172">
    <property type="entry name" value="CheY-like"/>
    <property type="match status" value="1"/>
</dbReference>
<dbReference type="CDD" id="cd00082">
    <property type="entry name" value="HisKA"/>
    <property type="match status" value="1"/>
</dbReference>
<feature type="transmembrane region" description="Helical" evidence="13">
    <location>
        <begin position="210"/>
        <end position="234"/>
    </location>
</feature>
<keyword evidence="10" id="KW-0902">Two-component regulatory system</keyword>
<accession>A0A3S0KWV8</accession>
<comment type="subcellular location">
    <subcellularLocation>
        <location evidence="2">Cell membrane</location>
    </subcellularLocation>
</comment>
<keyword evidence="8" id="KW-0418">Kinase</keyword>
<dbReference type="AlphaFoldDB" id="A0A3S0KWV8"/>
<feature type="domain" description="Response regulatory" evidence="15">
    <location>
        <begin position="1048"/>
        <end position="1165"/>
    </location>
</feature>
<dbReference type="Pfam" id="PF13188">
    <property type="entry name" value="PAS_8"/>
    <property type="match status" value="1"/>
</dbReference>
<comment type="caution">
    <text evidence="13">Lacks conserved residue(s) required for the propagation of feature annotation.</text>
</comment>
<keyword evidence="6" id="KW-0808">Transferase</keyword>
<proteinExistence type="predicted"/>
<evidence type="ECO:0000256" key="5">
    <source>
        <dbReference type="ARBA" id="ARBA00022553"/>
    </source>
</evidence>
<evidence type="ECO:0000256" key="9">
    <source>
        <dbReference type="ARBA" id="ARBA00022840"/>
    </source>
</evidence>
<dbReference type="EC" id="2.7.13.3" evidence="3"/>
<dbReference type="Gene3D" id="3.40.50.2300">
    <property type="match status" value="1"/>
</dbReference>
<evidence type="ECO:0000256" key="3">
    <source>
        <dbReference type="ARBA" id="ARBA00012438"/>
    </source>
</evidence>
<dbReference type="InterPro" id="IPR005330">
    <property type="entry name" value="MHYT_dom"/>
</dbReference>
<protein>
    <recommendedName>
        <fullName evidence="3">histidine kinase</fullName>
        <ecNumber evidence="3">2.7.13.3</ecNumber>
    </recommendedName>
</protein>
<feature type="domain" description="Histidine kinase" evidence="14">
    <location>
        <begin position="808"/>
        <end position="1023"/>
    </location>
</feature>
<dbReference type="GO" id="GO:0000155">
    <property type="term" value="F:phosphorelay sensor kinase activity"/>
    <property type="evidence" value="ECO:0007669"/>
    <property type="project" value="InterPro"/>
</dbReference>
<dbReference type="Proteomes" id="UP000271374">
    <property type="component" value="Unassembled WGS sequence"/>
</dbReference>
<dbReference type="InterPro" id="IPR005467">
    <property type="entry name" value="His_kinase_dom"/>
</dbReference>
<feature type="transmembrane region" description="Helical" evidence="13">
    <location>
        <begin position="254"/>
        <end position="276"/>
    </location>
</feature>
<reference evidence="18 19" key="1">
    <citation type="submission" date="2018-12" db="EMBL/GenBank/DDBJ databases">
        <title>Bacillus yapensis draft genome sequence.</title>
        <authorList>
            <person name="Yu L."/>
            <person name="Xu X."/>
            <person name="Tang X."/>
        </authorList>
    </citation>
    <scope>NUCLEOTIDE SEQUENCE [LARGE SCALE GENOMIC DNA]</scope>
    <source>
        <strain evidence="18 19">XXST-01</strain>
    </source>
</reference>
<evidence type="ECO:0000256" key="1">
    <source>
        <dbReference type="ARBA" id="ARBA00000085"/>
    </source>
</evidence>
<organism evidence="18 19">
    <name type="scientific">Bacillus yapensis</name>
    <dbReference type="NCBI Taxonomy" id="2492960"/>
    <lineage>
        <taxon>Bacteria</taxon>
        <taxon>Bacillati</taxon>
        <taxon>Bacillota</taxon>
        <taxon>Bacilli</taxon>
        <taxon>Bacillales</taxon>
        <taxon>Bacillaceae</taxon>
        <taxon>Bacillus</taxon>
    </lineage>
</organism>
<dbReference type="Gene3D" id="3.30.450.20">
    <property type="entry name" value="PAS domain"/>
    <property type="match status" value="4"/>
</dbReference>
<dbReference type="Pfam" id="PF00072">
    <property type="entry name" value="Response_reg"/>
    <property type="match status" value="1"/>
</dbReference>
<dbReference type="SUPFAM" id="SSF55785">
    <property type="entry name" value="PYP-like sensor domain (PAS domain)"/>
    <property type="match status" value="4"/>
</dbReference>
<dbReference type="PROSITE" id="PS50110">
    <property type="entry name" value="RESPONSE_REGULATORY"/>
    <property type="match status" value="1"/>
</dbReference>
<dbReference type="PROSITE" id="PS50109">
    <property type="entry name" value="HIS_KIN"/>
    <property type="match status" value="1"/>
</dbReference>
<dbReference type="InterPro" id="IPR035965">
    <property type="entry name" value="PAS-like_dom_sf"/>
</dbReference>
<dbReference type="FunFam" id="3.30.565.10:FF:000023">
    <property type="entry name" value="PAS domain-containing sensor histidine kinase"/>
    <property type="match status" value="1"/>
</dbReference>
<keyword evidence="11 13" id="KW-0472">Membrane</keyword>
<dbReference type="InterPro" id="IPR011006">
    <property type="entry name" value="CheY-like_superfamily"/>
</dbReference>
<dbReference type="Pfam" id="PF00512">
    <property type="entry name" value="HisKA"/>
    <property type="match status" value="1"/>
</dbReference>
<name>A0A3S0KWV8_9BACI</name>
<evidence type="ECO:0000256" key="10">
    <source>
        <dbReference type="ARBA" id="ARBA00023012"/>
    </source>
</evidence>
<keyword evidence="9" id="KW-0067">ATP-binding</keyword>
<dbReference type="CDD" id="cd00130">
    <property type="entry name" value="PAS"/>
    <property type="match status" value="1"/>
</dbReference>
<dbReference type="SUPFAM" id="SSF55874">
    <property type="entry name" value="ATPase domain of HSP90 chaperone/DNA topoisomerase II/histidine kinase"/>
    <property type="match status" value="1"/>
</dbReference>
<dbReference type="Pfam" id="PF03707">
    <property type="entry name" value="MHYT"/>
    <property type="match status" value="2"/>
</dbReference>
<keyword evidence="19" id="KW-1185">Reference proteome</keyword>
<evidence type="ECO:0000313" key="19">
    <source>
        <dbReference type="Proteomes" id="UP000271374"/>
    </source>
</evidence>
<evidence type="ECO:0000256" key="6">
    <source>
        <dbReference type="ARBA" id="ARBA00022679"/>
    </source>
</evidence>
<feature type="transmembrane region" description="Helical" evidence="13">
    <location>
        <begin position="40"/>
        <end position="60"/>
    </location>
</feature>
<dbReference type="SMART" id="SM00388">
    <property type="entry name" value="HisKA"/>
    <property type="match status" value="1"/>
</dbReference>
<dbReference type="InterPro" id="IPR003661">
    <property type="entry name" value="HisK_dim/P_dom"/>
</dbReference>
<sequence length="1170" mass="133462">MSVLGRIFRLSVRVIFNMMRDILRNRRKVMEYSGILDVKLVLISVMVSIIASFASFTMISRYRDSTYSQKKWLVFSAFIMGVGVWTMHFIGMLAYDTHHIVTYHLGLTLLSLLVPIILSYFGFSIINFCKPSLFNICSYAAIMSFAIISMHHLGMESLNLEDIMSHDIFTIIISLLIAFLISAISCTLLISNKEDSRNFSLSKMITSSMIMGLGISGVHYISLMAVRIIGILPSNQLQNIDGLYLFTNGLTEDALAYGIGIATTLVITVIYAITYIDKNQATKQQRVTEAYYKSILEHNPNVVLTVDTTGEIKNVNSKVTEILKYQKEELTSKMLFTLFNTGEQEVIKKKFQTLREGNNKDFETWMKSGDGKWIPVMATLIPIIIDHQFVSVFVIARDNRDIVAYQGRIKKSQQSLMNTLRRQQGMTFKIIKVGDDFIHTLAEGALFYRHHWNPNYVLGKRVSEFLPEKNASAILVSYNKAWGGEITSFETHFKGVDYYVTLSPVIKNGKVVEVIGSGVDITDRKKAEQLHRQGEKFYHNVLNEMAEAIMICTEDHRLIPLNHNFHRMFDVQEDQPFNWFRDRQTFHLIDESGNLYNDSPVENTFRTKEAITKLVLGLKKNDQIKWFSVNTKLLEPLSIKDRPEVLMTLSDITWQKEQEMKLREVNALITTLIDSLPYGVIVTDSDVNITALNLAFCRIFEMDGPILDYVGKSIHKDVPVTIFKDTEKEIERYLKILTNYQPSVDEVITNKERVLKRIYSPFEIDNENRHHLWIFEDITMQRKMEQGIIEAKEEAEKSNLAKSDFLSKMSHELRTPLNGILGFSQLLELDSTLSPQQQSFNQEILKGGRHLLSLINEILDLARIETGKLKISNDLFKIGNVIDECVRIVESSAKVKKVSIVSETSECFDKYVYSDQVRLKQIIINLLDNAIKYNREAGEVEILCKCLDTFIEIRVRDTGMGIPINEQKSIFEPFYRLEHSHIEGTGIGLALVNQIVQLMGGEVGVSSTPGVGSDFWVRLPHEQMLGKKTTDLTVRSQVSVFADEGAYRILYIEAQPSNLQLMERIFEKIPNYSLMYALNGKTGLEIAKSQQPDLILLDLHLPDMSGFDVFERLQVSVETKDIPVIALSANAMEKDIKLAIEMGFSEYITKPFDLSHLLNTIKKNLPLNIS</sequence>
<comment type="catalytic activity">
    <reaction evidence="1">
        <text>ATP + protein L-histidine = ADP + protein N-phospho-L-histidine.</text>
        <dbReference type="EC" id="2.7.13.3"/>
    </reaction>
</comment>
<evidence type="ECO:0000259" key="15">
    <source>
        <dbReference type="PROSITE" id="PS50110"/>
    </source>
</evidence>
<dbReference type="OrthoDB" id="9790669at2"/>
<dbReference type="NCBIfam" id="TIGR00229">
    <property type="entry name" value="sensory_box"/>
    <property type="match status" value="1"/>
</dbReference>
<evidence type="ECO:0000259" key="14">
    <source>
        <dbReference type="PROSITE" id="PS50109"/>
    </source>
</evidence>
<dbReference type="InterPro" id="IPR003594">
    <property type="entry name" value="HATPase_dom"/>
</dbReference>
<feature type="domain" description="MHYT" evidence="17">
    <location>
        <begin position="36"/>
        <end position="229"/>
    </location>
</feature>
<dbReference type="GO" id="GO:0005524">
    <property type="term" value="F:ATP binding"/>
    <property type="evidence" value="ECO:0007669"/>
    <property type="project" value="UniProtKB-KW"/>
</dbReference>
<dbReference type="InterPro" id="IPR004358">
    <property type="entry name" value="Sig_transdc_His_kin-like_C"/>
</dbReference>
<dbReference type="EMBL" id="RXNT01000001">
    <property type="protein sequence ID" value="RTR36168.1"/>
    <property type="molecule type" value="Genomic_DNA"/>
</dbReference>
<evidence type="ECO:0000256" key="8">
    <source>
        <dbReference type="ARBA" id="ARBA00022777"/>
    </source>
</evidence>
<evidence type="ECO:0000256" key="4">
    <source>
        <dbReference type="ARBA" id="ARBA00022475"/>
    </source>
</evidence>
<keyword evidence="13" id="KW-1133">Transmembrane helix</keyword>
<feature type="transmembrane region" description="Helical" evidence="13">
    <location>
        <begin position="133"/>
        <end position="153"/>
    </location>
</feature>
<keyword evidence="4" id="KW-1003">Cell membrane</keyword>
<keyword evidence="5 12" id="KW-0597">Phosphoprotein</keyword>
<feature type="transmembrane region" description="Helical" evidence="13">
    <location>
        <begin position="168"/>
        <end position="190"/>
    </location>
</feature>
<comment type="caution">
    <text evidence="18">The sequence shown here is derived from an EMBL/GenBank/DDBJ whole genome shotgun (WGS) entry which is preliminary data.</text>
</comment>
<keyword evidence="7" id="KW-0547">Nucleotide-binding</keyword>
<dbReference type="GO" id="GO:0005886">
    <property type="term" value="C:plasma membrane"/>
    <property type="evidence" value="ECO:0007669"/>
    <property type="project" value="UniProtKB-SubCell"/>
</dbReference>
<dbReference type="PROSITE" id="PS50924">
    <property type="entry name" value="MHYT"/>
    <property type="match status" value="1"/>
</dbReference>
<dbReference type="GO" id="GO:0009927">
    <property type="term" value="F:histidine phosphotransfer kinase activity"/>
    <property type="evidence" value="ECO:0007669"/>
    <property type="project" value="TreeGrafter"/>
</dbReference>
<dbReference type="Gene3D" id="1.10.287.130">
    <property type="match status" value="1"/>
</dbReference>
<evidence type="ECO:0000256" key="13">
    <source>
        <dbReference type="PROSITE-ProRule" id="PRU00244"/>
    </source>
</evidence>
<dbReference type="PANTHER" id="PTHR43047">
    <property type="entry name" value="TWO-COMPONENT HISTIDINE PROTEIN KINASE"/>
    <property type="match status" value="1"/>
</dbReference>
<dbReference type="PROSITE" id="PS50112">
    <property type="entry name" value="PAS"/>
    <property type="match status" value="1"/>
</dbReference>
<feature type="transmembrane region" description="Helical" evidence="13">
    <location>
        <begin position="72"/>
        <end position="95"/>
    </location>
</feature>
<evidence type="ECO:0000256" key="12">
    <source>
        <dbReference type="PROSITE-ProRule" id="PRU00169"/>
    </source>
</evidence>
<evidence type="ECO:0000256" key="11">
    <source>
        <dbReference type="ARBA" id="ARBA00023136"/>
    </source>
</evidence>
<evidence type="ECO:0000313" key="18">
    <source>
        <dbReference type="EMBL" id="RTR36168.1"/>
    </source>
</evidence>
<dbReference type="PANTHER" id="PTHR43047:SF72">
    <property type="entry name" value="OSMOSENSING HISTIDINE PROTEIN KINASE SLN1"/>
    <property type="match status" value="1"/>
</dbReference>
<feature type="domain" description="PAS" evidence="16">
    <location>
        <begin position="288"/>
        <end position="358"/>
    </location>
</feature>
<feature type="modified residue" description="4-aspartylphosphate" evidence="12">
    <location>
        <position position="1098"/>
    </location>
</feature>
<evidence type="ECO:0000259" key="17">
    <source>
        <dbReference type="PROSITE" id="PS50924"/>
    </source>
</evidence>
<dbReference type="InterPro" id="IPR000014">
    <property type="entry name" value="PAS"/>
</dbReference>
<evidence type="ECO:0000256" key="7">
    <source>
        <dbReference type="ARBA" id="ARBA00022741"/>
    </source>
</evidence>
<evidence type="ECO:0000256" key="2">
    <source>
        <dbReference type="ARBA" id="ARBA00004236"/>
    </source>
</evidence>
<dbReference type="InterPro" id="IPR036097">
    <property type="entry name" value="HisK_dim/P_sf"/>
</dbReference>
<dbReference type="InterPro" id="IPR001789">
    <property type="entry name" value="Sig_transdc_resp-reg_receiver"/>
</dbReference>
<gene>
    <name evidence="18" type="ORF">EKG37_01015</name>
</gene>